<name>A0AAN7C367_9PEZI</name>
<dbReference type="CDD" id="cd00167">
    <property type="entry name" value="SANT"/>
    <property type="match status" value="1"/>
</dbReference>
<organism evidence="2 3">
    <name type="scientific">Achaetomium macrosporum</name>
    <dbReference type="NCBI Taxonomy" id="79813"/>
    <lineage>
        <taxon>Eukaryota</taxon>
        <taxon>Fungi</taxon>
        <taxon>Dikarya</taxon>
        <taxon>Ascomycota</taxon>
        <taxon>Pezizomycotina</taxon>
        <taxon>Sordariomycetes</taxon>
        <taxon>Sordariomycetidae</taxon>
        <taxon>Sordariales</taxon>
        <taxon>Chaetomiaceae</taxon>
        <taxon>Achaetomium</taxon>
    </lineage>
</organism>
<proteinExistence type="predicted"/>
<evidence type="ECO:0000256" key="1">
    <source>
        <dbReference type="SAM" id="MobiDB-lite"/>
    </source>
</evidence>
<reference evidence="2" key="1">
    <citation type="journal article" date="2023" name="Mol. Phylogenet. Evol.">
        <title>Genome-scale phylogeny and comparative genomics of the fungal order Sordariales.</title>
        <authorList>
            <person name="Hensen N."/>
            <person name="Bonometti L."/>
            <person name="Westerberg I."/>
            <person name="Brannstrom I.O."/>
            <person name="Guillou S."/>
            <person name="Cros-Aarteil S."/>
            <person name="Calhoun S."/>
            <person name="Haridas S."/>
            <person name="Kuo A."/>
            <person name="Mondo S."/>
            <person name="Pangilinan J."/>
            <person name="Riley R."/>
            <person name="LaButti K."/>
            <person name="Andreopoulos B."/>
            <person name="Lipzen A."/>
            <person name="Chen C."/>
            <person name="Yan M."/>
            <person name="Daum C."/>
            <person name="Ng V."/>
            <person name="Clum A."/>
            <person name="Steindorff A."/>
            <person name="Ohm R.A."/>
            <person name="Martin F."/>
            <person name="Silar P."/>
            <person name="Natvig D.O."/>
            <person name="Lalanne C."/>
            <person name="Gautier V."/>
            <person name="Ament-Velasquez S.L."/>
            <person name="Kruys A."/>
            <person name="Hutchinson M.I."/>
            <person name="Powell A.J."/>
            <person name="Barry K."/>
            <person name="Miller A.N."/>
            <person name="Grigoriev I.V."/>
            <person name="Debuchy R."/>
            <person name="Gladieux P."/>
            <person name="Hiltunen Thoren M."/>
            <person name="Johannesson H."/>
        </authorList>
    </citation>
    <scope>NUCLEOTIDE SEQUENCE</scope>
    <source>
        <strain evidence="2">CBS 532.94</strain>
    </source>
</reference>
<feature type="compositionally biased region" description="Low complexity" evidence="1">
    <location>
        <begin position="103"/>
        <end position="115"/>
    </location>
</feature>
<reference evidence="2" key="2">
    <citation type="submission" date="2023-05" db="EMBL/GenBank/DDBJ databases">
        <authorList>
            <consortium name="Lawrence Berkeley National Laboratory"/>
            <person name="Steindorff A."/>
            <person name="Hensen N."/>
            <person name="Bonometti L."/>
            <person name="Westerberg I."/>
            <person name="Brannstrom I.O."/>
            <person name="Guillou S."/>
            <person name="Cros-Aarteil S."/>
            <person name="Calhoun S."/>
            <person name="Haridas S."/>
            <person name="Kuo A."/>
            <person name="Mondo S."/>
            <person name="Pangilinan J."/>
            <person name="Riley R."/>
            <person name="Labutti K."/>
            <person name="Andreopoulos B."/>
            <person name="Lipzen A."/>
            <person name="Chen C."/>
            <person name="Yanf M."/>
            <person name="Daum C."/>
            <person name="Ng V."/>
            <person name="Clum A."/>
            <person name="Ohm R."/>
            <person name="Martin F."/>
            <person name="Silar P."/>
            <person name="Natvig D."/>
            <person name="Lalanne C."/>
            <person name="Gautier V."/>
            <person name="Ament-Velasquez S.L."/>
            <person name="Kruys A."/>
            <person name="Hutchinson M.I."/>
            <person name="Powell A.J."/>
            <person name="Barry K."/>
            <person name="Miller A.N."/>
            <person name="Grigoriev I.V."/>
            <person name="Debuchy R."/>
            <person name="Gladieux P."/>
            <person name="Thoren M.H."/>
            <person name="Johannesson H."/>
        </authorList>
    </citation>
    <scope>NUCLEOTIDE SEQUENCE</scope>
    <source>
        <strain evidence="2">CBS 532.94</strain>
    </source>
</reference>
<dbReference type="AlphaFoldDB" id="A0AAN7C367"/>
<keyword evidence="3" id="KW-1185">Reference proteome</keyword>
<accession>A0AAN7C367</accession>
<dbReference type="EMBL" id="MU860357">
    <property type="protein sequence ID" value="KAK4234534.1"/>
    <property type="molecule type" value="Genomic_DNA"/>
</dbReference>
<dbReference type="InterPro" id="IPR001005">
    <property type="entry name" value="SANT/Myb"/>
</dbReference>
<protein>
    <submittedName>
        <fullName evidence="2">Uncharacterized protein</fullName>
    </submittedName>
</protein>
<gene>
    <name evidence="2" type="ORF">C8A03DRAFT_37693</name>
</gene>
<sequence>MSSQEDAALANNSELSLLDVIRAGLARAVTEWGRICDADMQILMANISIEAAHHGLDLGATPARAGERILPADDTCLELLQEQPTADDDAEDDAESQDEPSIQPQQPAEADAQQPRRISGAAARWTEEEDAALMAHYGRPGWTYRRMAREVPALRKRTAHALESRVYYVQKAQREAAEREAAEGEGSG</sequence>
<evidence type="ECO:0000313" key="2">
    <source>
        <dbReference type="EMBL" id="KAK4234534.1"/>
    </source>
</evidence>
<dbReference type="Proteomes" id="UP001303760">
    <property type="component" value="Unassembled WGS sequence"/>
</dbReference>
<feature type="region of interest" description="Disordered" evidence="1">
    <location>
        <begin position="84"/>
        <end position="125"/>
    </location>
</feature>
<evidence type="ECO:0000313" key="3">
    <source>
        <dbReference type="Proteomes" id="UP001303760"/>
    </source>
</evidence>
<feature type="compositionally biased region" description="Acidic residues" evidence="1">
    <location>
        <begin position="85"/>
        <end position="98"/>
    </location>
</feature>
<comment type="caution">
    <text evidence="2">The sequence shown here is derived from an EMBL/GenBank/DDBJ whole genome shotgun (WGS) entry which is preliminary data.</text>
</comment>